<accession>A0AAN8I502</accession>
<proteinExistence type="predicted"/>
<reference evidence="1 2" key="1">
    <citation type="submission" date="2022-12" db="EMBL/GenBank/DDBJ databases">
        <title>Genomic features and morphological characterization of a novel Knufia sp. strain isolated from spacecraft assembly facility.</title>
        <authorList>
            <person name="Teixeira M."/>
            <person name="Chander A.M."/>
            <person name="Stajich J.E."/>
            <person name="Venkateswaran K."/>
        </authorList>
    </citation>
    <scope>NUCLEOTIDE SEQUENCE [LARGE SCALE GENOMIC DNA]</scope>
    <source>
        <strain evidence="1 2">FJI-L2-BK-P2</strain>
    </source>
</reference>
<dbReference type="Gene3D" id="3.40.50.1820">
    <property type="entry name" value="alpha/beta hydrolase"/>
    <property type="match status" value="1"/>
</dbReference>
<gene>
    <name evidence="1" type="ORF">OHC33_009328</name>
</gene>
<keyword evidence="2" id="KW-1185">Reference proteome</keyword>
<comment type="caution">
    <text evidence="1">The sequence shown here is derived from an EMBL/GenBank/DDBJ whole genome shotgun (WGS) entry which is preliminary data.</text>
</comment>
<name>A0AAN8I502_9EURO</name>
<evidence type="ECO:0008006" key="3">
    <source>
        <dbReference type="Google" id="ProtNLM"/>
    </source>
</evidence>
<organism evidence="1 2">
    <name type="scientific">Knufia fluminis</name>
    <dbReference type="NCBI Taxonomy" id="191047"/>
    <lineage>
        <taxon>Eukaryota</taxon>
        <taxon>Fungi</taxon>
        <taxon>Dikarya</taxon>
        <taxon>Ascomycota</taxon>
        <taxon>Pezizomycotina</taxon>
        <taxon>Eurotiomycetes</taxon>
        <taxon>Chaetothyriomycetidae</taxon>
        <taxon>Chaetothyriales</taxon>
        <taxon>Trichomeriaceae</taxon>
        <taxon>Knufia</taxon>
    </lineage>
</organism>
<protein>
    <recommendedName>
        <fullName evidence="3">Alpha/beta hydrolase</fullName>
    </recommendedName>
</protein>
<dbReference type="EMBL" id="JAKLMC020000033">
    <property type="protein sequence ID" value="KAK5949731.1"/>
    <property type="molecule type" value="Genomic_DNA"/>
</dbReference>
<sequence length="94" mass="10832">MKEYPEGEELKRAFVERLSRDGLEGPGVVWTGREREDLRRIEVPVLYVGQTGDWVCRTDLMAEPKGMGLVPDLEEKVIEAGHWCLYECPERVAR</sequence>
<evidence type="ECO:0000313" key="1">
    <source>
        <dbReference type="EMBL" id="KAK5949731.1"/>
    </source>
</evidence>
<dbReference type="InterPro" id="IPR029058">
    <property type="entry name" value="AB_hydrolase_fold"/>
</dbReference>
<dbReference type="SUPFAM" id="SSF53474">
    <property type="entry name" value="alpha/beta-Hydrolases"/>
    <property type="match status" value="1"/>
</dbReference>
<evidence type="ECO:0000313" key="2">
    <source>
        <dbReference type="Proteomes" id="UP001316803"/>
    </source>
</evidence>
<dbReference type="Proteomes" id="UP001316803">
    <property type="component" value="Unassembled WGS sequence"/>
</dbReference>
<dbReference type="AlphaFoldDB" id="A0AAN8I502"/>